<evidence type="ECO:0000313" key="2">
    <source>
        <dbReference type="Proteomes" id="UP000254621"/>
    </source>
</evidence>
<dbReference type="STRING" id="1629.IV50_GL000842"/>
<name>A0A380NZV4_WEIVI</name>
<proteinExistence type="predicted"/>
<dbReference type="Proteomes" id="UP000254621">
    <property type="component" value="Unassembled WGS sequence"/>
</dbReference>
<protein>
    <recommendedName>
        <fullName evidence="3">Glyoxalase-like domain</fullName>
    </recommendedName>
</protein>
<evidence type="ECO:0008006" key="3">
    <source>
        <dbReference type="Google" id="ProtNLM"/>
    </source>
</evidence>
<dbReference type="AlphaFoldDB" id="A0A380NZV4"/>
<evidence type="ECO:0000313" key="1">
    <source>
        <dbReference type="EMBL" id="SUP52810.1"/>
    </source>
</evidence>
<sequence length="52" mass="5675">MLGNTPSLMLFSDDFEALHDAIPGALDIMENNGQQTFAFPDPEGNYFVIAKA</sequence>
<reference evidence="1 2" key="1">
    <citation type="submission" date="2018-06" db="EMBL/GenBank/DDBJ databases">
        <authorList>
            <consortium name="Pathogen Informatics"/>
            <person name="Doyle S."/>
        </authorList>
    </citation>
    <scope>NUCLEOTIDE SEQUENCE [LARGE SCALE GENOMIC DNA]</scope>
    <source>
        <strain evidence="1 2">NCTC13645</strain>
    </source>
</reference>
<organism evidence="1 2">
    <name type="scientific">Weissella viridescens</name>
    <name type="common">Lactobacillus viridescens</name>
    <dbReference type="NCBI Taxonomy" id="1629"/>
    <lineage>
        <taxon>Bacteria</taxon>
        <taxon>Bacillati</taxon>
        <taxon>Bacillota</taxon>
        <taxon>Bacilli</taxon>
        <taxon>Lactobacillales</taxon>
        <taxon>Lactobacillaceae</taxon>
        <taxon>Weissella</taxon>
    </lineage>
</organism>
<accession>A0A380NZV4</accession>
<dbReference type="EMBL" id="UHIV01000001">
    <property type="protein sequence ID" value="SUP52810.1"/>
    <property type="molecule type" value="Genomic_DNA"/>
</dbReference>
<gene>
    <name evidence="1" type="ORF">NCTC13645_00713</name>
</gene>